<evidence type="ECO:0000256" key="2">
    <source>
        <dbReference type="ARBA" id="ARBA00016549"/>
    </source>
</evidence>
<dbReference type="NCBIfam" id="NF004850">
    <property type="entry name" value="PRK06201.1"/>
    <property type="match status" value="1"/>
</dbReference>
<dbReference type="Pfam" id="PF03737">
    <property type="entry name" value="RraA-like"/>
    <property type="match status" value="1"/>
</dbReference>
<gene>
    <name evidence="5" type="ORF">PQR62_21550</name>
</gene>
<dbReference type="InterPro" id="IPR036704">
    <property type="entry name" value="RraA/RraA-like_sf"/>
</dbReference>
<protein>
    <recommendedName>
        <fullName evidence="2">Putative 4-hydroxy-4-methyl-2-oxoglutarate aldolase</fullName>
    </recommendedName>
    <alternativeName>
        <fullName evidence="3">Regulator of ribonuclease activity homolog</fullName>
    </alternativeName>
    <alternativeName>
        <fullName evidence="4">RraA-like protein</fullName>
    </alternativeName>
</protein>
<comment type="cofactor">
    <cofactor evidence="1">
        <name>a divalent metal cation</name>
        <dbReference type="ChEBI" id="CHEBI:60240"/>
    </cofactor>
</comment>
<evidence type="ECO:0000256" key="3">
    <source>
        <dbReference type="ARBA" id="ARBA00029596"/>
    </source>
</evidence>
<evidence type="ECO:0000313" key="5">
    <source>
        <dbReference type="EMBL" id="MFL9926871.1"/>
    </source>
</evidence>
<comment type="caution">
    <text evidence="5">The sequence shown here is derived from an EMBL/GenBank/DDBJ whole genome shotgun (WGS) entry which is preliminary data.</text>
</comment>
<dbReference type="InterPro" id="IPR005493">
    <property type="entry name" value="RraA/RraA-like"/>
</dbReference>
<dbReference type="Proteomes" id="UP001629246">
    <property type="component" value="Unassembled WGS sequence"/>
</dbReference>
<sequence>MTASVTPATSVSAPQNFVINPAPALLAAPVIEALQGIVVSHLSDNLQRLSGVRGLQRIHPSKKLVGTAFTVKTRPGDNLVIYKALMMLQPGHVLVVDGGGDTSNALVGELIMLYAQQRGCAGFVLDAAVRDSAAFVAADFPCYARAVNHRGPYKNGPGQINVPVTVGGQVIEPGDVIVGDEDGIVAFAPAQADSLIAAAAKTAAFEDAIKAEIANGKVEQAWLARTLTPFGL</sequence>
<dbReference type="Gene3D" id="3.50.30.40">
    <property type="entry name" value="Ribonuclease E inhibitor RraA/RraA-like"/>
    <property type="match status" value="1"/>
</dbReference>
<evidence type="ECO:0000256" key="4">
    <source>
        <dbReference type="ARBA" id="ARBA00030169"/>
    </source>
</evidence>
<organism evidence="5 6">
    <name type="scientific">Herbaspirillum lusitanum</name>
    <dbReference type="NCBI Taxonomy" id="213312"/>
    <lineage>
        <taxon>Bacteria</taxon>
        <taxon>Pseudomonadati</taxon>
        <taxon>Pseudomonadota</taxon>
        <taxon>Betaproteobacteria</taxon>
        <taxon>Burkholderiales</taxon>
        <taxon>Oxalobacteraceae</taxon>
        <taxon>Herbaspirillum</taxon>
    </lineage>
</organism>
<dbReference type="EMBL" id="JAQQFM010000010">
    <property type="protein sequence ID" value="MFL9926871.1"/>
    <property type="molecule type" value="Genomic_DNA"/>
</dbReference>
<dbReference type="PANTHER" id="PTHR33254">
    <property type="entry name" value="4-HYDROXY-4-METHYL-2-OXOGLUTARATE ALDOLASE 3-RELATED"/>
    <property type="match status" value="1"/>
</dbReference>
<dbReference type="PANTHER" id="PTHR33254:SF4">
    <property type="entry name" value="4-HYDROXY-4-METHYL-2-OXOGLUTARATE ALDOLASE 3-RELATED"/>
    <property type="match status" value="1"/>
</dbReference>
<dbReference type="CDD" id="cd16841">
    <property type="entry name" value="RraA_family"/>
    <property type="match status" value="1"/>
</dbReference>
<accession>A0ABW9AE11</accession>
<proteinExistence type="predicted"/>
<keyword evidence="6" id="KW-1185">Reference proteome</keyword>
<evidence type="ECO:0000313" key="6">
    <source>
        <dbReference type="Proteomes" id="UP001629246"/>
    </source>
</evidence>
<reference evidence="5 6" key="1">
    <citation type="journal article" date="2024" name="Chem. Sci.">
        <title>Discovery of megapolipeptins by genome mining of a Burkholderiales bacteria collection.</title>
        <authorList>
            <person name="Paulo B.S."/>
            <person name="Recchia M.J.J."/>
            <person name="Lee S."/>
            <person name="Fergusson C.H."/>
            <person name="Romanowski S.B."/>
            <person name="Hernandez A."/>
            <person name="Krull N."/>
            <person name="Liu D.Y."/>
            <person name="Cavanagh H."/>
            <person name="Bos A."/>
            <person name="Gray C.A."/>
            <person name="Murphy B.T."/>
            <person name="Linington R.G."/>
            <person name="Eustaquio A.S."/>
        </authorList>
    </citation>
    <scope>NUCLEOTIDE SEQUENCE [LARGE SCALE GENOMIC DNA]</scope>
    <source>
        <strain evidence="5 6">RL21-008-BIB-A</strain>
    </source>
</reference>
<dbReference type="SUPFAM" id="SSF89562">
    <property type="entry name" value="RraA-like"/>
    <property type="match status" value="1"/>
</dbReference>
<evidence type="ECO:0000256" key="1">
    <source>
        <dbReference type="ARBA" id="ARBA00001968"/>
    </source>
</evidence>
<dbReference type="RefSeq" id="WP_408160092.1">
    <property type="nucleotide sequence ID" value="NZ_JAQQFM010000010.1"/>
</dbReference>
<name>A0ABW9AE11_9BURK</name>